<dbReference type="Gene3D" id="3.30.565.10">
    <property type="entry name" value="Histidine kinase-like ATPase, C-terminal domain"/>
    <property type="match status" value="1"/>
</dbReference>
<reference evidence="14" key="1">
    <citation type="submission" date="2017-02" db="EMBL/GenBank/DDBJ databases">
        <authorList>
            <person name="Varghese N."/>
            <person name="Submissions S."/>
        </authorList>
    </citation>
    <scope>NUCLEOTIDE SEQUENCE [LARGE SCALE GENOMIC DNA]</scope>
    <source>
        <strain evidence="14">USBA 369</strain>
    </source>
</reference>
<dbReference type="InterPro" id="IPR003661">
    <property type="entry name" value="HisK_dim/P_dom"/>
</dbReference>
<keyword evidence="8 10" id="KW-1133">Transmembrane helix</keyword>
<evidence type="ECO:0000256" key="6">
    <source>
        <dbReference type="ARBA" id="ARBA00022692"/>
    </source>
</evidence>
<dbReference type="CDD" id="cd00082">
    <property type="entry name" value="HisKA"/>
    <property type="match status" value="1"/>
</dbReference>
<dbReference type="STRING" id="1365950.SAMN05428963_10456"/>
<keyword evidence="7 13" id="KW-0418">Kinase</keyword>
<keyword evidence="5" id="KW-0808">Transferase</keyword>
<dbReference type="AlphaFoldDB" id="A0A1T4PM43"/>
<protein>
    <recommendedName>
        <fullName evidence="3">histidine kinase</fullName>
        <ecNumber evidence="3">2.7.13.3</ecNumber>
    </recommendedName>
</protein>
<evidence type="ECO:0000259" key="11">
    <source>
        <dbReference type="PROSITE" id="PS50109"/>
    </source>
</evidence>
<gene>
    <name evidence="13" type="ORF">SAMN05428963_10456</name>
</gene>
<dbReference type="Pfam" id="PF02518">
    <property type="entry name" value="HATPase_c"/>
    <property type="match status" value="1"/>
</dbReference>
<dbReference type="PROSITE" id="PS50109">
    <property type="entry name" value="HIS_KIN"/>
    <property type="match status" value="1"/>
</dbReference>
<dbReference type="EC" id="2.7.13.3" evidence="3"/>
<dbReference type="EMBL" id="FUXL01000004">
    <property type="protein sequence ID" value="SJZ92633.1"/>
    <property type="molecule type" value="Genomic_DNA"/>
</dbReference>
<keyword evidence="4" id="KW-0597">Phosphoprotein</keyword>
<dbReference type="OrthoDB" id="9809329at2"/>
<dbReference type="InterPro" id="IPR050428">
    <property type="entry name" value="TCS_sensor_his_kinase"/>
</dbReference>
<keyword evidence="10" id="KW-0472">Membrane</keyword>
<keyword evidence="6 10" id="KW-0812">Transmembrane</keyword>
<dbReference type="Pfam" id="PF00512">
    <property type="entry name" value="HisKA"/>
    <property type="match status" value="1"/>
</dbReference>
<accession>A0A1T4PM43</accession>
<dbReference type="InterPro" id="IPR036097">
    <property type="entry name" value="HisK_dim/P_sf"/>
</dbReference>
<dbReference type="RefSeq" id="WP_078707608.1">
    <property type="nucleotide sequence ID" value="NZ_FUXL01000004.1"/>
</dbReference>
<dbReference type="GO" id="GO:0016020">
    <property type="term" value="C:membrane"/>
    <property type="evidence" value="ECO:0007669"/>
    <property type="project" value="UniProtKB-SubCell"/>
</dbReference>
<evidence type="ECO:0000256" key="2">
    <source>
        <dbReference type="ARBA" id="ARBA00004370"/>
    </source>
</evidence>
<evidence type="ECO:0000256" key="5">
    <source>
        <dbReference type="ARBA" id="ARBA00022679"/>
    </source>
</evidence>
<feature type="transmembrane region" description="Helical" evidence="10">
    <location>
        <begin position="175"/>
        <end position="194"/>
    </location>
</feature>
<dbReference type="InterPro" id="IPR003660">
    <property type="entry name" value="HAMP_dom"/>
</dbReference>
<dbReference type="PROSITE" id="PS50885">
    <property type="entry name" value="HAMP"/>
    <property type="match status" value="1"/>
</dbReference>
<dbReference type="SUPFAM" id="SSF47384">
    <property type="entry name" value="Homodimeric domain of signal transducing histidine kinase"/>
    <property type="match status" value="1"/>
</dbReference>
<sequence length="475" mass="51073">MRRPYRLDVRLAVVVTVISALTLVGAGTILSMEFLRGQFAIEERGLSAQVEEWAGLLRRNPDGTVVFDRPAEPSVEIDPPYTGLLSGTRPVYGYTVTDAAGTVLDRSEVNAPAGHPGRADSEPVLLVGPTLDGTGPVLIAELFVPELKVWLRLARSRSDVTALTNTFFAQSLEELGWAAIGMLVVMVITAVSIVRFSLLGLRRVAAQAEQITFDNLGHQRLAGSSAPAEVQPLIAAVNHALDSIRAGAVAQRDFSIHAAHELRTPLADLKLRLESLSSDPDRNAAMQDIDAMARLIEQLLHIARLDGSTVFSLQSLHLGETVAQVLEEAAPRLMSAGWFIEADGLDLPVQIIGDPTLIALVLRNLLDNVRKHTATGSNVKVSISKDGTLLFADTGPGLPSGFPTSGFARFVRGNENTRSGSGLGLSICETAMRRMRGTFSMEPTVGGAAFRMNFNLDRSSNEDKQTELKGRNVSV</sequence>
<evidence type="ECO:0000256" key="9">
    <source>
        <dbReference type="ARBA" id="ARBA00023012"/>
    </source>
</evidence>
<comment type="catalytic activity">
    <reaction evidence="1">
        <text>ATP + protein L-histidine = ADP + protein N-phospho-L-histidine.</text>
        <dbReference type="EC" id="2.7.13.3"/>
    </reaction>
</comment>
<dbReference type="PANTHER" id="PTHR45436:SF5">
    <property type="entry name" value="SENSOR HISTIDINE KINASE TRCS"/>
    <property type="match status" value="1"/>
</dbReference>
<dbReference type="InterPro" id="IPR036890">
    <property type="entry name" value="HATPase_C_sf"/>
</dbReference>
<organism evidence="13 14">
    <name type="scientific">Consotaella salsifontis</name>
    <dbReference type="NCBI Taxonomy" id="1365950"/>
    <lineage>
        <taxon>Bacteria</taxon>
        <taxon>Pseudomonadati</taxon>
        <taxon>Pseudomonadota</taxon>
        <taxon>Alphaproteobacteria</taxon>
        <taxon>Hyphomicrobiales</taxon>
        <taxon>Aurantimonadaceae</taxon>
        <taxon>Consotaella</taxon>
    </lineage>
</organism>
<dbReference type="SMART" id="SM00388">
    <property type="entry name" value="HisKA"/>
    <property type="match status" value="1"/>
</dbReference>
<keyword evidence="14" id="KW-1185">Reference proteome</keyword>
<evidence type="ECO:0000256" key="8">
    <source>
        <dbReference type="ARBA" id="ARBA00022989"/>
    </source>
</evidence>
<dbReference type="SMART" id="SM00387">
    <property type="entry name" value="HATPase_c"/>
    <property type="match status" value="1"/>
</dbReference>
<name>A0A1T4PM43_9HYPH</name>
<evidence type="ECO:0000313" key="13">
    <source>
        <dbReference type="EMBL" id="SJZ92633.1"/>
    </source>
</evidence>
<proteinExistence type="predicted"/>
<dbReference type="InterPro" id="IPR003594">
    <property type="entry name" value="HATPase_dom"/>
</dbReference>
<dbReference type="PANTHER" id="PTHR45436">
    <property type="entry name" value="SENSOR HISTIDINE KINASE YKOH"/>
    <property type="match status" value="1"/>
</dbReference>
<evidence type="ECO:0000256" key="1">
    <source>
        <dbReference type="ARBA" id="ARBA00000085"/>
    </source>
</evidence>
<evidence type="ECO:0000256" key="3">
    <source>
        <dbReference type="ARBA" id="ARBA00012438"/>
    </source>
</evidence>
<feature type="domain" description="HAMP" evidence="12">
    <location>
        <begin position="195"/>
        <end position="249"/>
    </location>
</feature>
<evidence type="ECO:0000259" key="12">
    <source>
        <dbReference type="PROSITE" id="PS50885"/>
    </source>
</evidence>
<evidence type="ECO:0000313" key="14">
    <source>
        <dbReference type="Proteomes" id="UP000190135"/>
    </source>
</evidence>
<evidence type="ECO:0000256" key="7">
    <source>
        <dbReference type="ARBA" id="ARBA00022777"/>
    </source>
</evidence>
<dbReference type="InterPro" id="IPR005467">
    <property type="entry name" value="His_kinase_dom"/>
</dbReference>
<dbReference type="Gene3D" id="1.10.287.130">
    <property type="match status" value="1"/>
</dbReference>
<feature type="domain" description="Histidine kinase" evidence="11">
    <location>
        <begin position="257"/>
        <end position="458"/>
    </location>
</feature>
<evidence type="ECO:0000256" key="4">
    <source>
        <dbReference type="ARBA" id="ARBA00022553"/>
    </source>
</evidence>
<keyword evidence="9" id="KW-0902">Two-component regulatory system</keyword>
<comment type="subcellular location">
    <subcellularLocation>
        <location evidence="2">Membrane</location>
    </subcellularLocation>
</comment>
<dbReference type="SUPFAM" id="SSF55874">
    <property type="entry name" value="ATPase domain of HSP90 chaperone/DNA topoisomerase II/histidine kinase"/>
    <property type="match status" value="1"/>
</dbReference>
<dbReference type="GO" id="GO:0000155">
    <property type="term" value="F:phosphorelay sensor kinase activity"/>
    <property type="evidence" value="ECO:0007669"/>
    <property type="project" value="InterPro"/>
</dbReference>
<dbReference type="Proteomes" id="UP000190135">
    <property type="component" value="Unassembled WGS sequence"/>
</dbReference>
<evidence type="ECO:0000256" key="10">
    <source>
        <dbReference type="SAM" id="Phobius"/>
    </source>
</evidence>